<name>A0A3A1YSE0_9GAMM</name>
<dbReference type="EMBL" id="NRJG01000035">
    <property type="protein sequence ID" value="RIY39304.1"/>
    <property type="molecule type" value="Genomic_DNA"/>
</dbReference>
<keyword evidence="3" id="KW-1185">Reference proteome</keyword>
<dbReference type="OrthoDB" id="5298460at2"/>
<reference evidence="2 3" key="1">
    <citation type="submission" date="2017-08" db="EMBL/GenBank/DDBJ databases">
        <title>Reclassification of Bisgaard taxon 37 and 44.</title>
        <authorList>
            <person name="Christensen H."/>
        </authorList>
    </citation>
    <scope>NUCLEOTIDE SEQUENCE [LARGE SCALE GENOMIC DNA]</scope>
    <source>
        <strain evidence="2 3">111</strain>
    </source>
</reference>
<organism evidence="2 3">
    <name type="scientific">Psittacicella hinzii</name>
    <dbReference type="NCBI Taxonomy" id="2028575"/>
    <lineage>
        <taxon>Bacteria</taxon>
        <taxon>Pseudomonadati</taxon>
        <taxon>Pseudomonadota</taxon>
        <taxon>Gammaproteobacteria</taxon>
        <taxon>Pasteurellales</taxon>
        <taxon>Psittacicellaceae</taxon>
        <taxon>Psittacicella</taxon>
    </lineage>
</organism>
<dbReference type="AlphaFoldDB" id="A0A3A1YSE0"/>
<dbReference type="Pfam" id="PF04383">
    <property type="entry name" value="KilA-N"/>
    <property type="match status" value="1"/>
</dbReference>
<feature type="domain" description="KilA/APSES-type HTH DNA-binding" evidence="1">
    <location>
        <begin position="15"/>
        <end position="140"/>
    </location>
</feature>
<sequence>MQYIGSYHTELAELSSQVSQVEKENYFNLNEIAQKFSVDPYLTICNWLQQPATLDLLVAWEQLHNQQFNLAAWEKIKSSVGSNSFALSPVAWVSLTQAQGLYLHSRDPKIVLAHPALAMDFTMWISPSYRLKTILEYMLQRSKRS</sequence>
<dbReference type="RefSeq" id="WP_119530478.1">
    <property type="nucleotide sequence ID" value="NZ_JBHSSP010000002.1"/>
</dbReference>
<evidence type="ECO:0000259" key="1">
    <source>
        <dbReference type="SMART" id="SM01252"/>
    </source>
</evidence>
<evidence type="ECO:0000313" key="3">
    <source>
        <dbReference type="Proteomes" id="UP000265916"/>
    </source>
</evidence>
<accession>A0A3A1YSE0</accession>
<comment type="caution">
    <text evidence="2">The sequence shown here is derived from an EMBL/GenBank/DDBJ whole genome shotgun (WGS) entry which is preliminary data.</text>
</comment>
<dbReference type="Proteomes" id="UP000265916">
    <property type="component" value="Unassembled WGS sequence"/>
</dbReference>
<gene>
    <name evidence="2" type="ORF">CKF58_02365</name>
</gene>
<proteinExistence type="predicted"/>
<dbReference type="InterPro" id="IPR018004">
    <property type="entry name" value="KilA/APSES_HTH"/>
</dbReference>
<dbReference type="SMART" id="SM01252">
    <property type="entry name" value="KilA-N"/>
    <property type="match status" value="1"/>
</dbReference>
<evidence type="ECO:0000313" key="2">
    <source>
        <dbReference type="EMBL" id="RIY39304.1"/>
    </source>
</evidence>
<protein>
    <recommendedName>
        <fullName evidence="1">KilA/APSES-type HTH DNA-binding domain-containing protein</fullName>
    </recommendedName>
</protein>